<evidence type="ECO:0000313" key="1">
    <source>
        <dbReference type="EMBL" id="KAG5187798.1"/>
    </source>
</evidence>
<keyword evidence="2" id="KW-1185">Reference proteome</keyword>
<proteinExistence type="predicted"/>
<dbReference type="EMBL" id="JAFCMP010000082">
    <property type="protein sequence ID" value="KAG5187798.1"/>
    <property type="molecule type" value="Genomic_DNA"/>
</dbReference>
<comment type="caution">
    <text evidence="1">The sequence shown here is derived from an EMBL/GenBank/DDBJ whole genome shotgun (WGS) entry which is preliminary data.</text>
</comment>
<gene>
    <name evidence="1" type="ORF">JKP88DRAFT_287900</name>
</gene>
<dbReference type="Proteomes" id="UP000664859">
    <property type="component" value="Unassembled WGS sequence"/>
</dbReference>
<dbReference type="OrthoDB" id="10604988at2759"/>
<dbReference type="Gene3D" id="2.100.10.30">
    <property type="entry name" value="Jacalin-like lectin domain"/>
    <property type="match status" value="1"/>
</dbReference>
<name>A0A835Z7B8_9STRA</name>
<organism evidence="1 2">
    <name type="scientific">Tribonema minus</name>
    <dbReference type="NCBI Taxonomy" id="303371"/>
    <lineage>
        <taxon>Eukaryota</taxon>
        <taxon>Sar</taxon>
        <taxon>Stramenopiles</taxon>
        <taxon>Ochrophyta</taxon>
        <taxon>PX clade</taxon>
        <taxon>Xanthophyceae</taxon>
        <taxon>Tribonematales</taxon>
        <taxon>Tribonemataceae</taxon>
        <taxon>Tribonema</taxon>
    </lineage>
</organism>
<dbReference type="AlphaFoldDB" id="A0A835Z7B8"/>
<accession>A0A835Z7B8</accession>
<sequence length="307" mass="33549">MRYYHLHLLHDGAGTATITSDADALSMSHLNWNSKMTPIMAKPFFEFQASMPAQAPVLTSASTYTVAEGEVLAVITDMECKKIGAESAKYPAPTTVTCCLHLMLSTTVLKLNREQLITLIESQDGTAIFDESWEVRLGTWNITALEGAHVKTRRQIEDETELVIYTTPGLVEHNVGGSTAFNCSYDNVSAWQCLEPRMRFGIRWGECVDALALGSCLHGGTGGQLQEFTTDGIIETIGGTADAVINSLYFGTRAKDGCKVTPRLGGTRGYSFCWDPPSVGRIYAVRVWTGRYKGAVVVMKLSILSEM</sequence>
<reference evidence="1" key="1">
    <citation type="submission" date="2021-02" db="EMBL/GenBank/DDBJ databases">
        <title>First Annotated Genome of the Yellow-green Alga Tribonema minus.</title>
        <authorList>
            <person name="Mahan K.M."/>
        </authorList>
    </citation>
    <scope>NUCLEOTIDE SEQUENCE</scope>
    <source>
        <strain evidence="1">UTEX B ZZ1240</strain>
    </source>
</reference>
<protein>
    <submittedName>
        <fullName evidence="1">Uncharacterized protein</fullName>
    </submittedName>
</protein>
<dbReference type="InterPro" id="IPR036404">
    <property type="entry name" value="Jacalin-like_lectin_dom_sf"/>
</dbReference>
<evidence type="ECO:0000313" key="2">
    <source>
        <dbReference type="Proteomes" id="UP000664859"/>
    </source>
</evidence>